<accession>A0A9P5TP67</accession>
<gene>
    <name evidence="1" type="ORF">CPB84DRAFT_1746471</name>
</gene>
<protein>
    <submittedName>
        <fullName evidence="1">Uncharacterized protein</fullName>
    </submittedName>
</protein>
<evidence type="ECO:0000313" key="2">
    <source>
        <dbReference type="Proteomes" id="UP000724874"/>
    </source>
</evidence>
<evidence type="ECO:0000313" key="1">
    <source>
        <dbReference type="EMBL" id="KAF8902728.1"/>
    </source>
</evidence>
<dbReference type="OrthoDB" id="3116675at2759"/>
<name>A0A9P5TP67_GYMJU</name>
<organism evidence="1 2">
    <name type="scientific">Gymnopilus junonius</name>
    <name type="common">Spectacular rustgill mushroom</name>
    <name type="synonym">Gymnopilus spectabilis subsp. junonius</name>
    <dbReference type="NCBI Taxonomy" id="109634"/>
    <lineage>
        <taxon>Eukaryota</taxon>
        <taxon>Fungi</taxon>
        <taxon>Dikarya</taxon>
        <taxon>Basidiomycota</taxon>
        <taxon>Agaricomycotina</taxon>
        <taxon>Agaricomycetes</taxon>
        <taxon>Agaricomycetidae</taxon>
        <taxon>Agaricales</taxon>
        <taxon>Agaricineae</taxon>
        <taxon>Hymenogastraceae</taxon>
        <taxon>Gymnopilus</taxon>
    </lineage>
</organism>
<reference evidence="1" key="1">
    <citation type="submission" date="2020-11" db="EMBL/GenBank/DDBJ databases">
        <authorList>
            <consortium name="DOE Joint Genome Institute"/>
            <person name="Ahrendt S."/>
            <person name="Riley R."/>
            <person name="Andreopoulos W."/>
            <person name="LaButti K."/>
            <person name="Pangilinan J."/>
            <person name="Ruiz-duenas F.J."/>
            <person name="Barrasa J.M."/>
            <person name="Sanchez-Garcia M."/>
            <person name="Camarero S."/>
            <person name="Miyauchi S."/>
            <person name="Serrano A."/>
            <person name="Linde D."/>
            <person name="Babiker R."/>
            <person name="Drula E."/>
            <person name="Ayuso-Fernandez I."/>
            <person name="Pacheco R."/>
            <person name="Padilla G."/>
            <person name="Ferreira P."/>
            <person name="Barriuso J."/>
            <person name="Kellner H."/>
            <person name="Castanera R."/>
            <person name="Alfaro M."/>
            <person name="Ramirez L."/>
            <person name="Pisabarro A.G."/>
            <person name="Kuo A."/>
            <person name="Tritt A."/>
            <person name="Lipzen A."/>
            <person name="He G."/>
            <person name="Yan M."/>
            <person name="Ng V."/>
            <person name="Cullen D."/>
            <person name="Martin F."/>
            <person name="Rosso M.-N."/>
            <person name="Henrissat B."/>
            <person name="Hibbett D."/>
            <person name="Martinez A.T."/>
            <person name="Grigoriev I.V."/>
        </authorList>
    </citation>
    <scope>NUCLEOTIDE SEQUENCE</scope>
    <source>
        <strain evidence="1">AH 44721</strain>
    </source>
</reference>
<dbReference type="Proteomes" id="UP000724874">
    <property type="component" value="Unassembled WGS sequence"/>
</dbReference>
<proteinExistence type="predicted"/>
<sequence>MASSSIKKFGKFYFAMKSTRARTRRLANESNQMMPVEIRGDSKKTAKVALDNAQKNITALKMFAKSPKHVPLIKNFINLKELEVEMFTSVLDNKFLMVLAHHPSLEVVSLTKATFGVDALKLHIALRGLSIKNHSSRYDVPNPAIKLIDIFSQECSDILDLYHFISSCPNLEEIQMKFVVDYNDNAFIFPPIPGSVIPNLTSFSGPNLAAMVFIPGWPVKNIAVDLGAFDTDVQLSRDPSLLFLPLSQSTQPITELVIQLMEGKKEVLEQVLNCFPPLEVLRFSLETTDPLESDEESRELLDDKESCRYAATCADAYRDPIGGGYNLNRKTHFCYIHVHTNYLKFLRSVALKEIQLPPTIKSLSLHEYELVKHFEDMYIPKTNKAEAAYAERYGKPYMASMAQDVFKTLSGSYPALKSVVIGERYRGRLRWVRDGDGSWTYDTALSLVEYQHSIHPPPGAGTVPMYKLFPWSEDETDYDSDIDF</sequence>
<dbReference type="EMBL" id="JADNYJ010000034">
    <property type="protein sequence ID" value="KAF8902728.1"/>
    <property type="molecule type" value="Genomic_DNA"/>
</dbReference>
<keyword evidence="2" id="KW-1185">Reference proteome</keyword>
<dbReference type="AlphaFoldDB" id="A0A9P5TP67"/>
<comment type="caution">
    <text evidence="1">The sequence shown here is derived from an EMBL/GenBank/DDBJ whole genome shotgun (WGS) entry which is preliminary data.</text>
</comment>